<dbReference type="GO" id="GO:0005886">
    <property type="term" value="C:plasma membrane"/>
    <property type="evidence" value="ECO:0007669"/>
    <property type="project" value="UniProtKB-SubCell"/>
</dbReference>
<dbReference type="Proteomes" id="UP000316628">
    <property type="component" value="Unassembled WGS sequence"/>
</dbReference>
<keyword evidence="6 8" id="KW-1133">Transmembrane helix</keyword>
<sequence length="723" mass="77979">MPRPGLPDQRATEGVTVVVPVREDHDLAAAVHDLVSTLDRIGARHRVLLVLADDSPVAAARVAEGLADRYPDRVEAVRRRPDPGDGAVPGTDLAVALAEHDHRRILLTDGRLAAARLPGLLAAARRERAELVVGYRSGGADPAGTRVSSRWNTSTRPGSTTLPAVELPAELRRRDARAVTFAVRQGNGRDEGGPAAVGHVACGTSSPRDPVLRAVLLAAVVMSVGACAAVAWTQTTLAYPDAVSHLLITRRVLDASTPGAAQLGGVWLPLSHVLALPFVVDESWYHAGVVPSVVSMCAYVATAGWLYRIGFALTGRRAGGVTAALVFCANPNVLYLQSTPMTEAVLLACLAAATWHLLRWCRDGDYRHLVATAVAVLGATSVRYEGWAFLSAVAVVVGVCSWRRSRAKVERWVLVRADLVFFGCLAVSGVVGWVVWNAAIFGDPLNFVRGEFAKPALWVGADERAVGDWAVSLSTYLHAVDHNLGPVVLVLAGAGLVCFAWRTRLRAEAPAVLPLLVFLPFFVWALHSGQRPLHVPEVGGDLYNVRFALVMVLPAALFTACLVAPANRAPLRYLPAVAVLVGCGHLALTGIATVEEAKAFRAGSAQRVDARAAAWLREHYDGGRVLMQSWSNETVGFDSRVPVRQVVYEGSFRQWEPALDDPVGQGIRWIHLRRTPGGEDSVWRRLHDSPLMHFEYKPAYADDHHIFYRRVDSPGVAAEVVDR</sequence>
<keyword evidence="5 8" id="KW-0812">Transmembrane</keyword>
<feature type="transmembrane region" description="Helical" evidence="8">
    <location>
        <begin position="484"/>
        <end position="502"/>
    </location>
</feature>
<dbReference type="GO" id="GO:0016763">
    <property type="term" value="F:pentosyltransferase activity"/>
    <property type="evidence" value="ECO:0007669"/>
    <property type="project" value="TreeGrafter"/>
</dbReference>
<feature type="transmembrane region" description="Helical" evidence="8">
    <location>
        <begin position="547"/>
        <end position="566"/>
    </location>
</feature>
<feature type="transmembrane region" description="Helical" evidence="8">
    <location>
        <begin position="509"/>
        <end position="527"/>
    </location>
</feature>
<evidence type="ECO:0000256" key="8">
    <source>
        <dbReference type="SAM" id="Phobius"/>
    </source>
</evidence>
<dbReference type="EMBL" id="VFPP01000001">
    <property type="protein sequence ID" value="TQM79161.1"/>
    <property type="molecule type" value="Genomic_DNA"/>
</dbReference>
<organism evidence="9 10">
    <name type="scientific">Saccharothrix saharensis</name>
    <dbReference type="NCBI Taxonomy" id="571190"/>
    <lineage>
        <taxon>Bacteria</taxon>
        <taxon>Bacillati</taxon>
        <taxon>Actinomycetota</taxon>
        <taxon>Actinomycetes</taxon>
        <taxon>Pseudonocardiales</taxon>
        <taxon>Pseudonocardiaceae</taxon>
        <taxon>Saccharothrix</taxon>
    </lineage>
</organism>
<name>A0A543J8K5_9PSEU</name>
<evidence type="ECO:0000313" key="10">
    <source>
        <dbReference type="Proteomes" id="UP000316628"/>
    </source>
</evidence>
<dbReference type="InterPro" id="IPR050297">
    <property type="entry name" value="LipidA_mod_glycosyltrf_83"/>
</dbReference>
<feature type="transmembrane region" description="Helical" evidence="8">
    <location>
        <begin position="214"/>
        <end position="232"/>
    </location>
</feature>
<evidence type="ECO:0000256" key="6">
    <source>
        <dbReference type="ARBA" id="ARBA00022989"/>
    </source>
</evidence>
<dbReference type="RefSeq" id="WP_141976262.1">
    <property type="nucleotide sequence ID" value="NZ_VFPP01000001.1"/>
</dbReference>
<feature type="transmembrane region" description="Helical" evidence="8">
    <location>
        <begin position="573"/>
        <end position="594"/>
    </location>
</feature>
<keyword evidence="3 9" id="KW-0328">Glycosyltransferase</keyword>
<evidence type="ECO:0000256" key="3">
    <source>
        <dbReference type="ARBA" id="ARBA00022676"/>
    </source>
</evidence>
<evidence type="ECO:0000256" key="4">
    <source>
        <dbReference type="ARBA" id="ARBA00022679"/>
    </source>
</evidence>
<dbReference type="PANTHER" id="PTHR33908">
    <property type="entry name" value="MANNOSYLTRANSFERASE YKCB-RELATED"/>
    <property type="match status" value="1"/>
</dbReference>
<reference evidence="9 10" key="1">
    <citation type="submission" date="2019-06" db="EMBL/GenBank/DDBJ databases">
        <title>Sequencing the genomes of 1000 actinobacteria strains.</title>
        <authorList>
            <person name="Klenk H.-P."/>
        </authorList>
    </citation>
    <scope>NUCLEOTIDE SEQUENCE [LARGE SCALE GENOMIC DNA]</scope>
    <source>
        <strain evidence="9 10">DSM 45456</strain>
    </source>
</reference>
<evidence type="ECO:0000256" key="7">
    <source>
        <dbReference type="ARBA" id="ARBA00023136"/>
    </source>
</evidence>
<keyword evidence="7 8" id="KW-0472">Membrane</keyword>
<dbReference type="AlphaFoldDB" id="A0A543J8K5"/>
<evidence type="ECO:0000313" key="9">
    <source>
        <dbReference type="EMBL" id="TQM79161.1"/>
    </source>
</evidence>
<accession>A0A543J8K5</accession>
<protein>
    <submittedName>
        <fullName evidence="9">Dolichyl-phosphate-mannose-protein mannosyltransferase</fullName>
    </submittedName>
</protein>
<feature type="transmembrane region" description="Helical" evidence="8">
    <location>
        <begin position="284"/>
        <end position="306"/>
    </location>
</feature>
<comment type="subcellular location">
    <subcellularLocation>
        <location evidence="1">Cell membrane</location>
        <topology evidence="1">Multi-pass membrane protein</topology>
    </subcellularLocation>
</comment>
<evidence type="ECO:0000256" key="5">
    <source>
        <dbReference type="ARBA" id="ARBA00022692"/>
    </source>
</evidence>
<keyword evidence="10" id="KW-1185">Reference proteome</keyword>
<keyword evidence="2" id="KW-1003">Cell membrane</keyword>
<dbReference type="OrthoDB" id="9810303at2"/>
<dbReference type="PANTHER" id="PTHR33908:SF11">
    <property type="entry name" value="MEMBRANE PROTEIN"/>
    <property type="match status" value="1"/>
</dbReference>
<proteinExistence type="predicted"/>
<dbReference type="GO" id="GO:0009103">
    <property type="term" value="P:lipopolysaccharide biosynthetic process"/>
    <property type="evidence" value="ECO:0007669"/>
    <property type="project" value="UniProtKB-ARBA"/>
</dbReference>
<evidence type="ECO:0000256" key="1">
    <source>
        <dbReference type="ARBA" id="ARBA00004651"/>
    </source>
</evidence>
<evidence type="ECO:0000256" key="2">
    <source>
        <dbReference type="ARBA" id="ARBA00022475"/>
    </source>
</evidence>
<keyword evidence="4 9" id="KW-0808">Transferase</keyword>
<gene>
    <name evidence="9" type="ORF">FHX81_1457</name>
</gene>
<feature type="transmembrane region" description="Helical" evidence="8">
    <location>
        <begin position="414"/>
        <end position="436"/>
    </location>
</feature>
<comment type="caution">
    <text evidence="9">The sequence shown here is derived from an EMBL/GenBank/DDBJ whole genome shotgun (WGS) entry which is preliminary data.</text>
</comment>